<protein>
    <submittedName>
        <fullName evidence="1">Uncharacterized protein</fullName>
    </submittedName>
</protein>
<gene>
    <name evidence="1" type="ORF">BLNAU_12138</name>
</gene>
<proteinExistence type="predicted"/>
<accession>A0ABQ9XQM7</accession>
<evidence type="ECO:0000313" key="1">
    <source>
        <dbReference type="EMBL" id="KAK2952962.1"/>
    </source>
</evidence>
<name>A0ABQ9XQM7_9EUKA</name>
<dbReference type="EMBL" id="JARBJD010000097">
    <property type="protein sequence ID" value="KAK2952962.1"/>
    <property type="molecule type" value="Genomic_DNA"/>
</dbReference>
<keyword evidence="2" id="KW-1185">Reference proteome</keyword>
<sequence>MRVGSGQSQFVAAGRQGAGISEETMIYVVTSVLLSSDSIVGGTASILADSGNLGLPVSDMPCKMDSTRIRSWNGLLADEPKAATSTSDMVGIATFLSACRLKIVTGAASNRYADGGSELWRQRLLSKAISKSLSVLAETWIRDFIDGGNMLCASTTFLSCSTSTAHRITRHSIETSLLQPCLLPNLRRHTSNDDKFE</sequence>
<organism evidence="1 2">
    <name type="scientific">Blattamonas nauphoetae</name>
    <dbReference type="NCBI Taxonomy" id="2049346"/>
    <lineage>
        <taxon>Eukaryota</taxon>
        <taxon>Metamonada</taxon>
        <taxon>Preaxostyla</taxon>
        <taxon>Oxymonadida</taxon>
        <taxon>Blattamonas</taxon>
    </lineage>
</organism>
<reference evidence="1 2" key="1">
    <citation type="journal article" date="2022" name="bioRxiv">
        <title>Genomics of Preaxostyla Flagellates Illuminates Evolutionary Transitions and the Path Towards Mitochondrial Loss.</title>
        <authorList>
            <person name="Novak L.V.F."/>
            <person name="Treitli S.C."/>
            <person name="Pyrih J."/>
            <person name="Halakuc P."/>
            <person name="Pipaliya S.V."/>
            <person name="Vacek V."/>
            <person name="Brzon O."/>
            <person name="Soukal P."/>
            <person name="Eme L."/>
            <person name="Dacks J.B."/>
            <person name="Karnkowska A."/>
            <person name="Elias M."/>
            <person name="Hampl V."/>
        </authorList>
    </citation>
    <scope>NUCLEOTIDE SEQUENCE [LARGE SCALE GENOMIC DNA]</scope>
    <source>
        <strain evidence="1">NAU3</strain>
        <tissue evidence="1">Gut</tissue>
    </source>
</reference>
<evidence type="ECO:0000313" key="2">
    <source>
        <dbReference type="Proteomes" id="UP001281761"/>
    </source>
</evidence>
<comment type="caution">
    <text evidence="1">The sequence shown here is derived from an EMBL/GenBank/DDBJ whole genome shotgun (WGS) entry which is preliminary data.</text>
</comment>
<dbReference type="Proteomes" id="UP001281761">
    <property type="component" value="Unassembled WGS sequence"/>
</dbReference>